<evidence type="ECO:0000256" key="1">
    <source>
        <dbReference type="ARBA" id="ARBA00004141"/>
    </source>
</evidence>
<feature type="transmembrane region" description="Helical" evidence="6">
    <location>
        <begin position="70"/>
        <end position="89"/>
    </location>
</feature>
<dbReference type="Gramene" id="TKW32482">
    <property type="protein sequence ID" value="TKW32482"/>
    <property type="gene ID" value="SEVIR_2G171100v2"/>
</dbReference>
<dbReference type="InterPro" id="IPR030184">
    <property type="entry name" value="WAT1-related"/>
</dbReference>
<reference evidence="8 9" key="1">
    <citation type="submission" date="2019-03" db="EMBL/GenBank/DDBJ databases">
        <title>WGS assembly of Setaria viridis.</title>
        <authorList>
            <person name="Huang P."/>
            <person name="Jenkins J."/>
            <person name="Grimwood J."/>
            <person name="Barry K."/>
            <person name="Healey A."/>
            <person name="Mamidi S."/>
            <person name="Sreedasyam A."/>
            <person name="Shu S."/>
            <person name="Feldman M."/>
            <person name="Wu J."/>
            <person name="Yu Y."/>
            <person name="Chen C."/>
            <person name="Johnson J."/>
            <person name="Rokhsar D."/>
            <person name="Baxter I."/>
            <person name="Schmutz J."/>
            <person name="Brutnell T."/>
            <person name="Kellogg E."/>
        </authorList>
    </citation>
    <scope>NUCLEOTIDE SEQUENCE [LARGE SCALE GENOMIC DNA]</scope>
    <source>
        <strain evidence="9">cv. A10</strain>
    </source>
</reference>
<dbReference type="GO" id="GO:0016020">
    <property type="term" value="C:membrane"/>
    <property type="evidence" value="ECO:0007669"/>
    <property type="project" value="UniProtKB-SubCell"/>
</dbReference>
<keyword evidence="9" id="KW-1185">Reference proteome</keyword>
<keyword evidence="5 6" id="KW-0472">Membrane</keyword>
<organism evidence="8 9">
    <name type="scientific">Setaria viridis</name>
    <name type="common">Green bristlegrass</name>
    <name type="synonym">Setaria italica subsp. viridis</name>
    <dbReference type="NCBI Taxonomy" id="4556"/>
    <lineage>
        <taxon>Eukaryota</taxon>
        <taxon>Viridiplantae</taxon>
        <taxon>Streptophyta</taxon>
        <taxon>Embryophyta</taxon>
        <taxon>Tracheophyta</taxon>
        <taxon>Spermatophyta</taxon>
        <taxon>Magnoliopsida</taxon>
        <taxon>Liliopsida</taxon>
        <taxon>Poales</taxon>
        <taxon>Poaceae</taxon>
        <taxon>PACMAD clade</taxon>
        <taxon>Panicoideae</taxon>
        <taxon>Panicodae</taxon>
        <taxon>Paniceae</taxon>
        <taxon>Cenchrinae</taxon>
        <taxon>Setaria</taxon>
    </lineage>
</organism>
<dbReference type="InterPro" id="IPR037185">
    <property type="entry name" value="EmrE-like"/>
</dbReference>
<feature type="transmembrane region" description="Helical" evidence="6">
    <location>
        <begin position="36"/>
        <end position="58"/>
    </location>
</feature>
<keyword evidence="3 6" id="KW-0812">Transmembrane</keyword>
<feature type="transmembrane region" description="Helical" evidence="6">
    <location>
        <begin position="95"/>
        <end position="119"/>
    </location>
</feature>
<evidence type="ECO:0000256" key="4">
    <source>
        <dbReference type="ARBA" id="ARBA00022989"/>
    </source>
</evidence>
<name>A0A4U6VU26_SETVI</name>
<proteinExistence type="inferred from homology"/>
<dbReference type="AlphaFoldDB" id="A0A4U6VU26"/>
<dbReference type="Pfam" id="PF00892">
    <property type="entry name" value="EamA"/>
    <property type="match status" value="1"/>
</dbReference>
<evidence type="ECO:0000259" key="7">
    <source>
        <dbReference type="Pfam" id="PF00892"/>
    </source>
</evidence>
<feature type="transmembrane region" description="Helical" evidence="6">
    <location>
        <begin position="181"/>
        <end position="199"/>
    </location>
</feature>
<evidence type="ECO:0000313" key="9">
    <source>
        <dbReference type="Proteomes" id="UP000298652"/>
    </source>
</evidence>
<accession>A0A4U6VU26</accession>
<dbReference type="SUPFAM" id="SSF103481">
    <property type="entry name" value="Multidrug resistance efflux transporter EmrE"/>
    <property type="match status" value="1"/>
</dbReference>
<feature type="transmembrane region" description="Helical" evidence="6">
    <location>
        <begin position="9"/>
        <end position="30"/>
    </location>
</feature>
<dbReference type="Proteomes" id="UP000298652">
    <property type="component" value="Chromosome 2"/>
</dbReference>
<comment type="subcellular location">
    <subcellularLocation>
        <location evidence="1 6">Membrane</location>
        <topology evidence="1 6">Multi-pass membrane protein</topology>
    </subcellularLocation>
</comment>
<comment type="similarity">
    <text evidence="2 6">Belongs to the drug/metabolite transporter (DMT) superfamily. Plant drug/metabolite exporter (P-DME) (TC 2.A.7.4) family.</text>
</comment>
<dbReference type="PANTHER" id="PTHR31218">
    <property type="entry name" value="WAT1-RELATED PROTEIN"/>
    <property type="match status" value="1"/>
</dbReference>
<evidence type="ECO:0000313" key="8">
    <source>
        <dbReference type="EMBL" id="TKW32485.1"/>
    </source>
</evidence>
<evidence type="ECO:0000256" key="3">
    <source>
        <dbReference type="ARBA" id="ARBA00022692"/>
    </source>
</evidence>
<dbReference type="EMBL" id="CM016553">
    <property type="protein sequence ID" value="TKW32482.1"/>
    <property type="molecule type" value="Genomic_DNA"/>
</dbReference>
<evidence type="ECO:0000256" key="2">
    <source>
        <dbReference type="ARBA" id="ARBA00007635"/>
    </source>
</evidence>
<dbReference type="GO" id="GO:0022857">
    <property type="term" value="F:transmembrane transporter activity"/>
    <property type="evidence" value="ECO:0007669"/>
    <property type="project" value="InterPro"/>
</dbReference>
<evidence type="ECO:0000256" key="6">
    <source>
        <dbReference type="RuleBase" id="RU363077"/>
    </source>
</evidence>
<dbReference type="InterPro" id="IPR000620">
    <property type="entry name" value="EamA_dom"/>
</dbReference>
<sequence>MDAASKKAYVIAITVQVILTGMAVISKAAFNAGMSTFVFVFYRQAAGSILMLPLALFLQRKNAWSMPFPWLLKLFLCALVGNTLSLSLYHVSLKFTSATVAAAAGNSMPVVTFCLALLLRMEVVKLNASGIAKLAGVALCLAGVFAIAFYSGPALSPVNHQRAFHTHASVSGHANASSKTTWIEGTFLMVLANMAWLLCSRSCRTRCWWPLGSAFSVLCNPSSLQWQSRGTSPGGSSGWTSACSPSSTLVLWWLECPTTFKHGAWR</sequence>
<evidence type="ECO:0000256" key="5">
    <source>
        <dbReference type="ARBA" id="ARBA00023136"/>
    </source>
</evidence>
<feature type="domain" description="EamA" evidence="7">
    <location>
        <begin position="7"/>
        <end position="147"/>
    </location>
</feature>
<keyword evidence="4 6" id="KW-1133">Transmembrane helix</keyword>
<gene>
    <name evidence="8" type="ORF">SEVIR_2G171100v2</name>
</gene>
<feature type="transmembrane region" description="Helical" evidence="6">
    <location>
        <begin position="131"/>
        <end position="150"/>
    </location>
</feature>
<dbReference type="EMBL" id="CM016553">
    <property type="protein sequence ID" value="TKW32485.1"/>
    <property type="molecule type" value="Genomic_DNA"/>
</dbReference>
<protein>
    <recommendedName>
        <fullName evidence="6">WAT1-related protein</fullName>
    </recommendedName>
</protein>
<dbReference type="Gramene" id="TKW32485">
    <property type="protein sequence ID" value="TKW32485"/>
    <property type="gene ID" value="SEVIR_2G171100v2"/>
</dbReference>